<evidence type="ECO:0000256" key="1">
    <source>
        <dbReference type="SAM" id="MobiDB-lite"/>
    </source>
</evidence>
<protein>
    <submittedName>
        <fullName evidence="2">Uncharacterized protein</fullName>
    </submittedName>
</protein>
<dbReference type="EMBL" id="CP002505">
    <property type="protein sequence ID" value="ADW74932.1"/>
    <property type="molecule type" value="Genomic_DNA"/>
</dbReference>
<proteinExistence type="predicted"/>
<reference evidence="2 3" key="2">
    <citation type="journal article" date="2012" name="J. Bacteriol.">
        <title>Complete Genome Sequence of Rahnella sp. Strain Y9602, a Gammaproteobacterium Isolate from Metal- and Radionuclide-Contaminated Soil.</title>
        <authorList>
            <person name="Martinez R.J."/>
            <person name="Bruce D."/>
            <person name="Detter C."/>
            <person name="Goodwin L.A."/>
            <person name="Han J."/>
            <person name="Han C.S."/>
            <person name="Held B."/>
            <person name="Land M.L."/>
            <person name="Mikhailova N."/>
            <person name="Nolan M."/>
            <person name="Pennacchio L."/>
            <person name="Pitluck S."/>
            <person name="Tapia R."/>
            <person name="Woyke T."/>
            <person name="Sobecky P.A."/>
        </authorList>
    </citation>
    <scope>NUCLEOTIDE SEQUENCE [LARGE SCALE GENOMIC DNA]</scope>
    <source>
        <strain evidence="2 3">Y9602</strain>
    </source>
</reference>
<dbReference type="KEGG" id="rah:Rahaq_3338"/>
<dbReference type="HOGENOM" id="CLU_3331992_0_0_6"/>
<accession>A0A0H3FDT1</accession>
<feature type="compositionally biased region" description="Basic and acidic residues" evidence="1">
    <location>
        <begin position="1"/>
        <end position="19"/>
    </location>
</feature>
<sequence length="38" mass="4407">MNTVRGKEKQEMKNGERRKPVPQGYGTDAKIMRFLLQA</sequence>
<name>A0A0H3FDT1_RAHSY</name>
<evidence type="ECO:0000313" key="3">
    <source>
        <dbReference type="Proteomes" id="UP000007257"/>
    </source>
</evidence>
<reference evidence="3" key="1">
    <citation type="submission" date="2011-01" db="EMBL/GenBank/DDBJ databases">
        <title>Complete sequence of chromosome of Rahnella sp. Y9602.</title>
        <authorList>
            <consortium name="US DOE Joint Genome Institute"/>
            <person name="Lucas S."/>
            <person name="Copeland A."/>
            <person name="Lapidus A."/>
            <person name="Cheng J.-F."/>
            <person name="Goodwin L."/>
            <person name="Pitluck S."/>
            <person name="Lu M."/>
            <person name="Detter J.C."/>
            <person name="Han C."/>
            <person name="Tapia R."/>
            <person name="Land M."/>
            <person name="Hauser L."/>
            <person name="Kyrpides N."/>
            <person name="Ivanova N."/>
            <person name="Ovchinnikova G."/>
            <person name="Pagani I."/>
            <person name="Sobecky P.A."/>
            <person name="Martinez R.J."/>
            <person name="Woyke T."/>
        </authorList>
    </citation>
    <scope>NUCLEOTIDE SEQUENCE [LARGE SCALE GENOMIC DNA]</scope>
    <source>
        <strain evidence="3">Y9602</strain>
    </source>
</reference>
<dbReference type="Proteomes" id="UP000007257">
    <property type="component" value="Chromosome"/>
</dbReference>
<dbReference type="AlphaFoldDB" id="A0A0H3FDT1"/>
<gene>
    <name evidence="2" type="ordered locus">Rahaq_3338</name>
</gene>
<evidence type="ECO:0000313" key="2">
    <source>
        <dbReference type="EMBL" id="ADW74932.1"/>
    </source>
</evidence>
<feature type="region of interest" description="Disordered" evidence="1">
    <location>
        <begin position="1"/>
        <end position="26"/>
    </location>
</feature>
<organism evidence="2 3">
    <name type="scientific">Rahnella sp. (strain Y9602)</name>
    <dbReference type="NCBI Taxonomy" id="2703885"/>
    <lineage>
        <taxon>Bacteria</taxon>
        <taxon>Pseudomonadati</taxon>
        <taxon>Pseudomonadota</taxon>
        <taxon>Gammaproteobacteria</taxon>
        <taxon>Enterobacterales</taxon>
        <taxon>Yersiniaceae</taxon>
        <taxon>Rahnella</taxon>
    </lineage>
</organism>